<comment type="caution">
    <text evidence="2">The sequence shown here is derived from an EMBL/GenBank/DDBJ whole genome shotgun (WGS) entry which is preliminary data.</text>
</comment>
<proteinExistence type="predicted"/>
<evidence type="ECO:0000313" key="1">
    <source>
        <dbReference type="EMBL" id="KAG5589691.1"/>
    </source>
</evidence>
<sequence length="59" mass="6733">MDSIQLEHERGRIKNFPDEKYHMVRGTLDVVGVKFLSALSSTTTENSSTQTNRKMAFKT</sequence>
<dbReference type="EMBL" id="JACXVP010000008">
    <property type="protein sequence ID" value="KAG5589691.1"/>
    <property type="molecule type" value="Genomic_DNA"/>
</dbReference>
<dbReference type="EMBL" id="JACXVP010000008">
    <property type="protein sequence ID" value="KAG5589693.1"/>
    <property type="molecule type" value="Genomic_DNA"/>
</dbReference>
<evidence type="ECO:0000313" key="3">
    <source>
        <dbReference type="Proteomes" id="UP000824120"/>
    </source>
</evidence>
<protein>
    <submittedName>
        <fullName evidence="2">Uncharacterized protein</fullName>
    </submittedName>
</protein>
<dbReference type="Proteomes" id="UP000824120">
    <property type="component" value="Chromosome 8"/>
</dbReference>
<reference evidence="2 3" key="1">
    <citation type="submission" date="2020-09" db="EMBL/GenBank/DDBJ databases">
        <title>De no assembly of potato wild relative species, Solanum commersonii.</title>
        <authorList>
            <person name="Cho K."/>
        </authorList>
    </citation>
    <scope>NUCLEOTIDE SEQUENCE [LARGE SCALE GENOMIC DNA]</scope>
    <source>
        <strain evidence="2">LZ3.2</strain>
        <tissue evidence="2">Leaf</tissue>
    </source>
</reference>
<accession>A0A9J5XPF5</accession>
<evidence type="ECO:0000313" key="2">
    <source>
        <dbReference type="EMBL" id="KAG5589693.1"/>
    </source>
</evidence>
<name>A0A9J5XPF5_SOLCO</name>
<keyword evidence="3" id="KW-1185">Reference proteome</keyword>
<organism evidence="2 3">
    <name type="scientific">Solanum commersonii</name>
    <name type="common">Commerson's wild potato</name>
    <name type="synonym">Commerson's nightshade</name>
    <dbReference type="NCBI Taxonomy" id="4109"/>
    <lineage>
        <taxon>Eukaryota</taxon>
        <taxon>Viridiplantae</taxon>
        <taxon>Streptophyta</taxon>
        <taxon>Embryophyta</taxon>
        <taxon>Tracheophyta</taxon>
        <taxon>Spermatophyta</taxon>
        <taxon>Magnoliopsida</taxon>
        <taxon>eudicotyledons</taxon>
        <taxon>Gunneridae</taxon>
        <taxon>Pentapetalae</taxon>
        <taxon>asterids</taxon>
        <taxon>lamiids</taxon>
        <taxon>Solanales</taxon>
        <taxon>Solanaceae</taxon>
        <taxon>Solanoideae</taxon>
        <taxon>Solaneae</taxon>
        <taxon>Solanum</taxon>
    </lineage>
</organism>
<gene>
    <name evidence="1" type="ORF">H5410_040205</name>
    <name evidence="2" type="ORF">H5410_040207</name>
</gene>
<dbReference type="AlphaFoldDB" id="A0A9J5XPF5"/>